<keyword evidence="24" id="KW-1185">Reference proteome</keyword>
<dbReference type="Proteomes" id="UP001154078">
    <property type="component" value="Chromosome 2"/>
</dbReference>
<comment type="pathway">
    <text evidence="2">Sphingolipid metabolism.</text>
</comment>
<comment type="pathway">
    <text evidence="3">Lipid metabolism.</text>
</comment>
<dbReference type="Pfam" id="PF04116">
    <property type="entry name" value="FA_hydroxylase"/>
    <property type="match status" value="1"/>
</dbReference>
<evidence type="ECO:0000256" key="7">
    <source>
        <dbReference type="ARBA" id="ARBA00022692"/>
    </source>
</evidence>
<keyword evidence="14 18" id="KW-0408">Iron</keyword>
<keyword evidence="9 18" id="KW-0256">Endoplasmic reticulum</keyword>
<feature type="transmembrane region" description="Helical" evidence="21">
    <location>
        <begin position="158"/>
        <end position="175"/>
    </location>
</feature>
<evidence type="ECO:0000256" key="1">
    <source>
        <dbReference type="ARBA" id="ARBA00004477"/>
    </source>
</evidence>
<evidence type="ECO:0000256" key="14">
    <source>
        <dbReference type="ARBA" id="ARBA00023004"/>
    </source>
</evidence>
<accession>A0A9P0FFM1</accession>
<dbReference type="InterPro" id="IPR036400">
    <property type="entry name" value="Cyt_B5-like_heme/steroid_sf"/>
</dbReference>
<evidence type="ECO:0000256" key="2">
    <source>
        <dbReference type="ARBA" id="ARBA00004991"/>
    </source>
</evidence>
<reference evidence="23" key="1">
    <citation type="submission" date="2021-12" db="EMBL/GenBank/DDBJ databases">
        <authorList>
            <person name="King R."/>
        </authorList>
    </citation>
    <scope>NUCLEOTIDE SEQUENCE</scope>
</reference>
<feature type="binding site" evidence="19">
    <location>
        <position position="207"/>
    </location>
    <ligand>
        <name>Zn(2+)</name>
        <dbReference type="ChEBI" id="CHEBI:29105"/>
        <label>1</label>
    </ligand>
</feature>
<evidence type="ECO:0000256" key="20">
    <source>
        <dbReference type="PIRSR" id="PIRSR005149-50"/>
    </source>
</evidence>
<keyword evidence="15 18" id="KW-0443">Lipid metabolism</keyword>
<keyword evidence="5 18" id="KW-0444">Lipid biosynthesis</keyword>
<keyword evidence="10 18" id="KW-0276">Fatty acid metabolism</keyword>
<comment type="function">
    <text evidence="18">Catalyzes stereospecific hydroxylation of free fatty acids at the C-2 position to produce (R)-2-hydroxy fatty acids, which are building blocks of sphingolipids and glycosphingolipids common in neural tissue and epidermis. Plays an essential role in the synthesis of galactosphingolipids of the myelin sheath. Responsible for the synthesis of sphingolipids and glycosphingolipids involved in the formation of epidermal lamellar bodies critical for skin permeability barrier. Participates in the synthesis of glycosphingolipids and a fraction of type II wax diesters in sebaceous gland, specifically regulating hair follicle homeostasis. Involved in the synthesis of sphingolipids of plasma membrane rafts, controlling lipid raft mobility and trafficking of raft-associated proteins.</text>
</comment>
<evidence type="ECO:0000256" key="15">
    <source>
        <dbReference type="ARBA" id="ARBA00023098"/>
    </source>
</evidence>
<evidence type="ECO:0000256" key="9">
    <source>
        <dbReference type="ARBA" id="ARBA00022824"/>
    </source>
</evidence>
<protein>
    <recommendedName>
        <fullName evidence="18">Fatty acid 2-hydroxylase</fullName>
        <ecNumber evidence="18">1.-.-.-</ecNumber>
    </recommendedName>
</protein>
<dbReference type="Gene3D" id="3.10.120.10">
    <property type="entry name" value="Cytochrome b5-like heme/steroid binding domain"/>
    <property type="match status" value="1"/>
</dbReference>
<feature type="binding site" evidence="19">
    <location>
        <position position="282"/>
    </location>
    <ligand>
        <name>Zn(2+)</name>
        <dbReference type="ChEBI" id="CHEBI:29105"/>
        <label>1</label>
    </ligand>
</feature>
<keyword evidence="6 20" id="KW-0349">Heme</keyword>
<feature type="binding site" evidence="19">
    <location>
        <position position="261"/>
    </location>
    <ligand>
        <name>Zn(2+)</name>
        <dbReference type="ChEBI" id="CHEBI:29105"/>
        <label>1</label>
    </ligand>
</feature>
<dbReference type="PROSITE" id="PS50255">
    <property type="entry name" value="CYTOCHROME_B5_2"/>
    <property type="match status" value="1"/>
</dbReference>
<comment type="subcellular location">
    <subcellularLocation>
        <location evidence="1">Endoplasmic reticulum membrane</location>
        <topology evidence="1">Multi-pass membrane protein</topology>
    </subcellularLocation>
</comment>
<dbReference type="InterPro" id="IPR014430">
    <property type="entry name" value="Scs7"/>
</dbReference>
<dbReference type="GO" id="GO:0080132">
    <property type="term" value="F:fatty acid 2-hydroxylase activity"/>
    <property type="evidence" value="ECO:0007669"/>
    <property type="project" value="InterPro"/>
</dbReference>
<evidence type="ECO:0000256" key="11">
    <source>
        <dbReference type="ARBA" id="ARBA00022833"/>
    </source>
</evidence>
<keyword evidence="12 21" id="KW-1133">Transmembrane helix</keyword>
<dbReference type="AlphaFoldDB" id="A0A9P0FFM1"/>
<evidence type="ECO:0000256" key="5">
    <source>
        <dbReference type="ARBA" id="ARBA00022516"/>
    </source>
</evidence>
<evidence type="ECO:0000313" key="23">
    <source>
        <dbReference type="EMBL" id="CAH0551932.1"/>
    </source>
</evidence>
<feature type="binding site" evidence="19">
    <location>
        <position position="206"/>
    </location>
    <ligand>
        <name>Zn(2+)</name>
        <dbReference type="ChEBI" id="CHEBI:29105"/>
        <label>1</label>
    </ligand>
</feature>
<comment type="similarity">
    <text evidence="4 18">Belongs to the sterol desaturase family. SCS7 subfamily.</text>
</comment>
<dbReference type="GO" id="GO:0006633">
    <property type="term" value="P:fatty acid biosynthetic process"/>
    <property type="evidence" value="ECO:0007669"/>
    <property type="project" value="UniProtKB-KW"/>
</dbReference>
<keyword evidence="8 18" id="KW-0479">Metal-binding</keyword>
<dbReference type="PANTHER" id="PTHR12863:SF1">
    <property type="entry name" value="FATTY ACID 2-HYDROXYLASE"/>
    <property type="match status" value="1"/>
</dbReference>
<dbReference type="OrthoDB" id="2204368at2759"/>
<dbReference type="PIRSF" id="PIRSF005149">
    <property type="entry name" value="IPC-B_HD"/>
    <property type="match status" value="1"/>
</dbReference>
<feature type="binding site" description="axial binding residue" evidence="20">
    <location>
        <position position="29"/>
    </location>
    <ligand>
        <name>heme</name>
        <dbReference type="ChEBI" id="CHEBI:30413"/>
    </ligand>
    <ligandPart>
        <name>Fe</name>
        <dbReference type="ChEBI" id="CHEBI:18248"/>
    </ligandPart>
</feature>
<dbReference type="EMBL" id="OV121133">
    <property type="protein sequence ID" value="CAH0551932.1"/>
    <property type="molecule type" value="Genomic_DNA"/>
</dbReference>
<dbReference type="InterPro" id="IPR018506">
    <property type="entry name" value="Cyt_B5_heme-BS"/>
</dbReference>
<feature type="binding site" evidence="19">
    <location>
        <position position="286"/>
    </location>
    <ligand>
        <name>Zn(2+)</name>
        <dbReference type="ChEBI" id="CHEBI:29105"/>
        <label>1</label>
    </ligand>
</feature>
<dbReference type="GO" id="GO:0020037">
    <property type="term" value="F:heme binding"/>
    <property type="evidence" value="ECO:0007669"/>
    <property type="project" value="InterPro"/>
</dbReference>
<evidence type="ECO:0000256" key="6">
    <source>
        <dbReference type="ARBA" id="ARBA00022617"/>
    </source>
</evidence>
<feature type="binding site" description="axial binding residue" evidence="20">
    <location>
        <position position="53"/>
    </location>
    <ligand>
        <name>heme</name>
        <dbReference type="ChEBI" id="CHEBI:30413"/>
    </ligand>
    <ligandPart>
        <name>Fe</name>
        <dbReference type="ChEBI" id="CHEBI:18248"/>
    </ligandPart>
</feature>
<evidence type="ECO:0000256" key="4">
    <source>
        <dbReference type="ARBA" id="ARBA00005747"/>
    </source>
</evidence>
<feature type="binding site" evidence="19">
    <location>
        <position position="185"/>
    </location>
    <ligand>
        <name>Zn(2+)</name>
        <dbReference type="ChEBI" id="CHEBI:29105"/>
        <label>1</label>
    </ligand>
</feature>
<evidence type="ECO:0000256" key="13">
    <source>
        <dbReference type="ARBA" id="ARBA00023002"/>
    </source>
</evidence>
<keyword evidence="11 19" id="KW-0862">Zinc</keyword>
<feature type="transmembrane region" description="Helical" evidence="21">
    <location>
        <begin position="241"/>
        <end position="264"/>
    </location>
</feature>
<dbReference type="PANTHER" id="PTHR12863">
    <property type="entry name" value="FATTY ACID HYDROXYLASE"/>
    <property type="match status" value="1"/>
</dbReference>
<keyword evidence="7 21" id="KW-0812">Transmembrane</keyword>
<dbReference type="SUPFAM" id="SSF55856">
    <property type="entry name" value="Cytochrome b5-like heme/steroid binding domain"/>
    <property type="match status" value="1"/>
</dbReference>
<feature type="binding site" evidence="19">
    <location>
        <position position="180"/>
    </location>
    <ligand>
        <name>Zn(2+)</name>
        <dbReference type="ChEBI" id="CHEBI:29105"/>
        <label>1</label>
    </ligand>
</feature>
<keyword evidence="16 18" id="KW-0472">Membrane</keyword>
<evidence type="ECO:0000256" key="21">
    <source>
        <dbReference type="SAM" id="Phobius"/>
    </source>
</evidence>
<gene>
    <name evidence="23" type="ORF">MELIAE_LOCUS4440</name>
</gene>
<keyword evidence="13 18" id="KW-0560">Oxidoreductase</keyword>
<evidence type="ECO:0000256" key="18">
    <source>
        <dbReference type="PIRNR" id="PIRNR005149"/>
    </source>
</evidence>
<feature type="transmembrane region" description="Helical" evidence="21">
    <location>
        <begin position="216"/>
        <end position="234"/>
    </location>
</feature>
<feature type="domain" description="Cytochrome b5 heme-binding" evidence="22">
    <location>
        <begin position="1"/>
        <end position="70"/>
    </location>
</feature>
<evidence type="ECO:0000256" key="17">
    <source>
        <dbReference type="ARBA" id="ARBA00023160"/>
    </source>
</evidence>
<feature type="transmembrane region" description="Helical" evidence="21">
    <location>
        <begin position="127"/>
        <end position="146"/>
    </location>
</feature>
<comment type="cofactor">
    <cofactor evidence="18 19">
        <name>Zn(2+)</name>
        <dbReference type="ChEBI" id="CHEBI:29105"/>
    </cofactor>
    <text evidence="18 19">Binds 2 Zn(2+) ions per subunit that likely form a catalytic dimetal center.</text>
</comment>
<dbReference type="GO" id="GO:0005506">
    <property type="term" value="F:iron ion binding"/>
    <property type="evidence" value="ECO:0007669"/>
    <property type="project" value="UniProtKB-UniRule"/>
</dbReference>
<evidence type="ECO:0000313" key="24">
    <source>
        <dbReference type="Proteomes" id="UP001154078"/>
    </source>
</evidence>
<evidence type="ECO:0000256" key="12">
    <source>
        <dbReference type="ARBA" id="ARBA00022989"/>
    </source>
</evidence>
<dbReference type="InterPro" id="IPR006694">
    <property type="entry name" value="Fatty_acid_hydroxylase"/>
</dbReference>
<dbReference type="Pfam" id="PF00173">
    <property type="entry name" value="Cyt-b5"/>
    <property type="match status" value="1"/>
</dbReference>
<name>A0A9P0FFM1_BRAAE</name>
<evidence type="ECO:0000256" key="19">
    <source>
        <dbReference type="PIRSR" id="PIRSR005149-1"/>
    </source>
</evidence>
<organism evidence="23 24">
    <name type="scientific">Brassicogethes aeneus</name>
    <name type="common">Rape pollen beetle</name>
    <name type="synonym">Meligethes aeneus</name>
    <dbReference type="NCBI Taxonomy" id="1431903"/>
    <lineage>
        <taxon>Eukaryota</taxon>
        <taxon>Metazoa</taxon>
        <taxon>Ecdysozoa</taxon>
        <taxon>Arthropoda</taxon>
        <taxon>Hexapoda</taxon>
        <taxon>Insecta</taxon>
        <taxon>Pterygota</taxon>
        <taxon>Neoptera</taxon>
        <taxon>Endopterygota</taxon>
        <taxon>Coleoptera</taxon>
        <taxon>Polyphaga</taxon>
        <taxon>Cucujiformia</taxon>
        <taxon>Nitidulidae</taxon>
        <taxon>Meligethinae</taxon>
        <taxon>Brassicogethes</taxon>
    </lineage>
</organism>
<dbReference type="EC" id="1.-.-.-" evidence="18"/>
<evidence type="ECO:0000259" key="22">
    <source>
        <dbReference type="PROSITE" id="PS50255"/>
    </source>
</evidence>
<feature type="binding site" evidence="19">
    <location>
        <position position="203"/>
    </location>
    <ligand>
        <name>Zn(2+)</name>
        <dbReference type="ChEBI" id="CHEBI:29105"/>
        <label>1</label>
    </ligand>
</feature>
<dbReference type="InterPro" id="IPR001199">
    <property type="entry name" value="Cyt_B5-like_heme/steroid-bd"/>
</dbReference>
<sequence length="320" mass="37748">MKRTNKNNEDFKVKYRNDTYNIFSFLNNHPGGVNYVRPYENKDIDQRMKNTNHSDAAYYLLKEYVQGGRKNLKENDDLETLVDWNKAMLPQVGKLGEHYKKWVLSPVDRHLRLFENPILENLTITPWYIVPLIWIPVTFLFVLYGTKNYYSHTKGSSILEPAVCVALGLILWTLIEYSLHRWVFHMEPSGRSQILIYMHFAIHGLHHKVPFDSRRLVFPPFPAAILTFLIYKLLSFITPDHFLLLLLAGGLLGYVVYDMIHFYLHYGSPSENSYFYFMKRYHNQHHFVHSDIGFGISSMLWDKVFGTVISLKKLAYTIKW</sequence>
<dbReference type="PROSITE" id="PS00191">
    <property type="entry name" value="CYTOCHROME_B5_1"/>
    <property type="match status" value="1"/>
</dbReference>
<dbReference type="GO" id="GO:0005789">
    <property type="term" value="C:endoplasmic reticulum membrane"/>
    <property type="evidence" value="ECO:0007669"/>
    <property type="project" value="UniProtKB-SubCell"/>
</dbReference>
<feature type="binding site" evidence="19">
    <location>
        <position position="285"/>
    </location>
    <ligand>
        <name>Zn(2+)</name>
        <dbReference type="ChEBI" id="CHEBI:29105"/>
        <label>1</label>
    </ligand>
</feature>
<evidence type="ECO:0000256" key="10">
    <source>
        <dbReference type="ARBA" id="ARBA00022832"/>
    </source>
</evidence>
<evidence type="ECO:0000256" key="8">
    <source>
        <dbReference type="ARBA" id="ARBA00022723"/>
    </source>
</evidence>
<keyword evidence="17 18" id="KW-0275">Fatty acid biosynthesis</keyword>
<evidence type="ECO:0000256" key="3">
    <source>
        <dbReference type="ARBA" id="ARBA00005189"/>
    </source>
</evidence>
<comment type="cofactor">
    <cofactor evidence="20">
        <name>Fe cation</name>
        <dbReference type="ChEBI" id="CHEBI:24875"/>
    </cofactor>
</comment>
<proteinExistence type="inferred from homology"/>
<feature type="binding site" evidence="19">
    <location>
        <position position="265"/>
    </location>
    <ligand>
        <name>Zn(2+)</name>
        <dbReference type="ChEBI" id="CHEBI:29105"/>
        <label>1</label>
    </ligand>
</feature>
<evidence type="ECO:0000256" key="16">
    <source>
        <dbReference type="ARBA" id="ARBA00023136"/>
    </source>
</evidence>